<dbReference type="EMBL" id="CAUYUJ010006693">
    <property type="protein sequence ID" value="CAK0818312.1"/>
    <property type="molecule type" value="Genomic_DNA"/>
</dbReference>
<dbReference type="Pfam" id="PF13812">
    <property type="entry name" value="PPR_3"/>
    <property type="match status" value="1"/>
</dbReference>
<dbReference type="Gene3D" id="1.25.40.10">
    <property type="entry name" value="Tetratricopeptide repeat domain"/>
    <property type="match status" value="1"/>
</dbReference>
<proteinExistence type="predicted"/>
<evidence type="ECO:0000313" key="3">
    <source>
        <dbReference type="Proteomes" id="UP001189429"/>
    </source>
</evidence>
<organism evidence="2 3">
    <name type="scientific">Prorocentrum cordatum</name>
    <dbReference type="NCBI Taxonomy" id="2364126"/>
    <lineage>
        <taxon>Eukaryota</taxon>
        <taxon>Sar</taxon>
        <taxon>Alveolata</taxon>
        <taxon>Dinophyceae</taxon>
        <taxon>Prorocentrales</taxon>
        <taxon>Prorocentraceae</taxon>
        <taxon>Prorocentrum</taxon>
    </lineage>
</organism>
<accession>A0ABN9RJN7</accession>
<gene>
    <name evidence="2" type="ORF">PCOR1329_LOCUS20650</name>
</gene>
<keyword evidence="3" id="KW-1185">Reference proteome</keyword>
<evidence type="ECO:0000313" key="2">
    <source>
        <dbReference type="EMBL" id="CAK0818312.1"/>
    </source>
</evidence>
<dbReference type="InterPro" id="IPR011990">
    <property type="entry name" value="TPR-like_helical_dom_sf"/>
</dbReference>
<feature type="repeat" description="PPR" evidence="1">
    <location>
        <begin position="34"/>
        <end position="68"/>
    </location>
</feature>
<evidence type="ECO:0000256" key="1">
    <source>
        <dbReference type="PROSITE-ProRule" id="PRU00708"/>
    </source>
</evidence>
<dbReference type="PROSITE" id="PS51375">
    <property type="entry name" value="PPR"/>
    <property type="match status" value="1"/>
</dbReference>
<sequence>GEQWQRALALLSEMWEAKLEPNVICTTILGEARARISYNAGISACEKGEQWQRALALLSEMWEAKLEPNVISYSAGISRVREGRAAAAGTCAAERSWSPT</sequence>
<feature type="non-terminal residue" evidence="2">
    <location>
        <position position="1"/>
    </location>
</feature>
<dbReference type="Proteomes" id="UP001189429">
    <property type="component" value="Unassembled WGS sequence"/>
</dbReference>
<name>A0ABN9RJN7_9DINO</name>
<reference evidence="2" key="1">
    <citation type="submission" date="2023-10" db="EMBL/GenBank/DDBJ databases">
        <authorList>
            <person name="Chen Y."/>
            <person name="Shah S."/>
            <person name="Dougan E. K."/>
            <person name="Thang M."/>
            <person name="Chan C."/>
        </authorList>
    </citation>
    <scope>NUCLEOTIDE SEQUENCE [LARGE SCALE GENOMIC DNA]</scope>
</reference>
<comment type="caution">
    <text evidence="2">The sequence shown here is derived from an EMBL/GenBank/DDBJ whole genome shotgun (WGS) entry which is preliminary data.</text>
</comment>
<evidence type="ECO:0008006" key="4">
    <source>
        <dbReference type="Google" id="ProtNLM"/>
    </source>
</evidence>
<dbReference type="InterPro" id="IPR002885">
    <property type="entry name" value="PPR_rpt"/>
</dbReference>
<protein>
    <recommendedName>
        <fullName evidence="4">Pentatricopeptide repeat-containing protein, chloroplastic</fullName>
    </recommendedName>
</protein>
<dbReference type="NCBIfam" id="TIGR00756">
    <property type="entry name" value="PPR"/>
    <property type="match status" value="1"/>
</dbReference>